<keyword evidence="1" id="KW-0802">TPR repeat</keyword>
<keyword evidence="5" id="KW-1185">Reference proteome</keyword>
<dbReference type="InterPro" id="IPR011990">
    <property type="entry name" value="TPR-like_helical_dom_sf"/>
</dbReference>
<evidence type="ECO:0000256" key="1">
    <source>
        <dbReference type="PROSITE-ProRule" id="PRU00339"/>
    </source>
</evidence>
<dbReference type="AlphaFoldDB" id="A0A249L3J8"/>
<feature type="region of interest" description="Disordered" evidence="2">
    <location>
        <begin position="20"/>
        <end position="51"/>
    </location>
</feature>
<evidence type="ECO:0000313" key="5">
    <source>
        <dbReference type="Proteomes" id="UP000217210"/>
    </source>
</evidence>
<proteinExistence type="predicted"/>
<protein>
    <submittedName>
        <fullName evidence="4">Tetratricopeptide repeat-containing protein</fullName>
    </submittedName>
</protein>
<dbReference type="Proteomes" id="UP000217210">
    <property type="component" value="Chromosome"/>
</dbReference>
<feature type="repeat" description="TPR" evidence="1">
    <location>
        <begin position="93"/>
        <end position="126"/>
    </location>
</feature>
<dbReference type="OrthoDB" id="5507417at2"/>
<dbReference type="EMBL" id="CP016779">
    <property type="protein sequence ID" value="ASY23651.1"/>
    <property type="molecule type" value="Genomic_DNA"/>
</dbReference>
<reference evidence="4 5" key="1">
    <citation type="submission" date="2016-07" db="EMBL/GenBank/DDBJ databases">
        <title>High microdiversification within the ubiquitous acI lineage of Actinobacteria.</title>
        <authorList>
            <person name="Neuenschwander S.M."/>
            <person name="Salcher M."/>
            <person name="Ghai R."/>
            <person name="Pernthaler J."/>
        </authorList>
    </citation>
    <scope>NUCLEOTIDE SEQUENCE [LARGE SCALE GENOMIC DNA]</scope>
    <source>
        <strain evidence="4">MMS-IIB-91</strain>
    </source>
</reference>
<feature type="signal peptide" evidence="3">
    <location>
        <begin position="1"/>
        <end position="19"/>
    </location>
</feature>
<evidence type="ECO:0000256" key="3">
    <source>
        <dbReference type="SAM" id="SignalP"/>
    </source>
</evidence>
<keyword evidence="3" id="KW-0732">Signal</keyword>
<dbReference type="SUPFAM" id="SSF48452">
    <property type="entry name" value="TPR-like"/>
    <property type="match status" value="1"/>
</dbReference>
<organism evidence="4 5">
    <name type="scientific">Candidatus Nanopelagicus abundans</name>
    <dbReference type="NCBI Taxonomy" id="1884916"/>
    <lineage>
        <taxon>Bacteria</taxon>
        <taxon>Bacillati</taxon>
        <taxon>Actinomycetota</taxon>
        <taxon>Actinomycetes</taxon>
        <taxon>Candidatus Nanopelagicales</taxon>
        <taxon>Candidatus Nanopelagicaceae</taxon>
        <taxon>Candidatus Nanopelagicus</taxon>
    </lineage>
</organism>
<dbReference type="SMART" id="SM00028">
    <property type="entry name" value="TPR"/>
    <property type="match status" value="1"/>
</dbReference>
<evidence type="ECO:0000313" key="4">
    <source>
        <dbReference type="EMBL" id="ASY23651.1"/>
    </source>
</evidence>
<evidence type="ECO:0000256" key="2">
    <source>
        <dbReference type="SAM" id="MobiDB-lite"/>
    </source>
</evidence>
<sequence length="174" mass="18486">MRLTLIITLLLALTPSANAANTGGGSAPAPAPVATPTPTPTPTPTQVAPTPTPAAVKTVNAELAKVTTLLNANNFKQALSDLKVIDSEFKNNADVNNLLGYSSRKLKQYKPAATYYEKALKINPNHLGALEYQGELFVLTNKVSAAKKNLVKLEKLCGLKCGEYLDLKKAIGKK</sequence>
<accession>A0A249L3J8</accession>
<dbReference type="Pfam" id="PF00515">
    <property type="entry name" value="TPR_1"/>
    <property type="match status" value="1"/>
</dbReference>
<feature type="chain" id="PRO_5013009941" evidence="3">
    <location>
        <begin position="20"/>
        <end position="174"/>
    </location>
</feature>
<name>A0A249L3J8_9ACTN</name>
<dbReference type="Gene3D" id="1.25.40.10">
    <property type="entry name" value="Tetratricopeptide repeat domain"/>
    <property type="match status" value="1"/>
</dbReference>
<feature type="compositionally biased region" description="Pro residues" evidence="2">
    <location>
        <begin position="29"/>
        <end position="43"/>
    </location>
</feature>
<gene>
    <name evidence="4" type="ORF">B1sIIB91_01775</name>
</gene>
<dbReference type="KEGG" id="nab:B1sIIB91_01775"/>
<dbReference type="RefSeq" id="WP_095687926.1">
    <property type="nucleotide sequence ID" value="NZ_CP016779.1"/>
</dbReference>
<dbReference type="InterPro" id="IPR019734">
    <property type="entry name" value="TPR_rpt"/>
</dbReference>
<dbReference type="PROSITE" id="PS50005">
    <property type="entry name" value="TPR"/>
    <property type="match status" value="1"/>
</dbReference>